<protein>
    <submittedName>
        <fullName evidence="7">RhoGAP domain-containing protein</fullName>
    </submittedName>
</protein>
<dbReference type="InterPro" id="IPR000198">
    <property type="entry name" value="RhoGAP_dom"/>
</dbReference>
<evidence type="ECO:0000256" key="4">
    <source>
        <dbReference type="ARBA" id="ARBA00037092"/>
    </source>
</evidence>
<sequence>MSYQQMTEKDVTPTNNNDSAYKKTSENINKNSNNFFTGIKSTVSTNESLQSDQQQQQQPQAPKTFVDGVFKGLVSIGSGIINGTKGVVVEPYRGAKREGVAGFAKGVAKGVGGVVLLPVVGVMEFVSMTTQGIMNTPLTVIEAMKNAPKEETMELTSIEHCLFFGISLEESILRCKEKGVPHLITICLEFLTLRVNHEGIFRLSGSKTEIDKFQTQFDKGEINSVGQLDSFKVNEIAGLFKQYFRFTPDPIVPKKTIKKLMEIQSKPADQNEKISALKHGVCHMDEPYYSVLYRCTELLTKIAENSKESLMTPSNLSIVFGVSWLRPENELQQIADANTVVFHLISNFPQIFTKKPSVVL</sequence>
<proteinExistence type="predicted"/>
<dbReference type="AlphaFoldDB" id="D3AWJ4"/>
<organism evidence="7 8">
    <name type="scientific">Heterostelium pallidum (strain ATCC 26659 / Pp 5 / PN500)</name>
    <name type="common">Cellular slime mold</name>
    <name type="synonym">Polysphondylium pallidum</name>
    <dbReference type="NCBI Taxonomy" id="670386"/>
    <lineage>
        <taxon>Eukaryota</taxon>
        <taxon>Amoebozoa</taxon>
        <taxon>Evosea</taxon>
        <taxon>Eumycetozoa</taxon>
        <taxon>Dictyostelia</taxon>
        <taxon>Acytosteliales</taxon>
        <taxon>Acytosteliaceae</taxon>
        <taxon>Heterostelium</taxon>
    </lineage>
</organism>
<dbReference type="InterPro" id="IPR008936">
    <property type="entry name" value="Rho_GTPase_activation_prot"/>
</dbReference>
<dbReference type="Pfam" id="PF00620">
    <property type="entry name" value="RhoGAP"/>
    <property type="match status" value="1"/>
</dbReference>
<dbReference type="STRING" id="670386.D3AWJ4"/>
<reference evidence="7 8" key="1">
    <citation type="journal article" date="2011" name="Genome Res.">
        <title>Phylogeny-wide analysis of social amoeba genomes highlights ancient origins for complex intercellular communication.</title>
        <authorList>
            <person name="Heidel A.J."/>
            <person name="Lawal H.M."/>
            <person name="Felder M."/>
            <person name="Schilde C."/>
            <person name="Helps N.R."/>
            <person name="Tunggal B."/>
            <person name="Rivero F."/>
            <person name="John U."/>
            <person name="Schleicher M."/>
            <person name="Eichinger L."/>
            <person name="Platzer M."/>
            <person name="Noegel A.A."/>
            <person name="Schaap P."/>
            <person name="Gloeckner G."/>
        </authorList>
    </citation>
    <scope>NUCLEOTIDE SEQUENCE [LARGE SCALE GENOMIC DNA]</scope>
    <source>
        <strain evidence="8">ATCC 26659 / Pp 5 / PN500</strain>
    </source>
</reference>
<evidence type="ECO:0000313" key="8">
    <source>
        <dbReference type="Proteomes" id="UP000001396"/>
    </source>
</evidence>
<evidence type="ECO:0000256" key="1">
    <source>
        <dbReference type="ARBA" id="ARBA00004496"/>
    </source>
</evidence>
<dbReference type="FunCoup" id="D3AWJ4">
    <property type="interactions" value="28"/>
</dbReference>
<evidence type="ECO:0000259" key="6">
    <source>
        <dbReference type="PROSITE" id="PS50238"/>
    </source>
</evidence>
<feature type="compositionally biased region" description="Polar residues" evidence="5">
    <location>
        <begin position="1"/>
        <end position="19"/>
    </location>
</feature>
<feature type="compositionally biased region" description="Polar residues" evidence="5">
    <location>
        <begin position="26"/>
        <end position="37"/>
    </location>
</feature>
<feature type="region of interest" description="Disordered" evidence="5">
    <location>
        <begin position="1"/>
        <end position="37"/>
    </location>
</feature>
<comment type="subcellular location">
    <subcellularLocation>
        <location evidence="1">Cytoplasm</location>
    </subcellularLocation>
</comment>
<dbReference type="InParanoid" id="D3AWJ4"/>
<dbReference type="PROSITE" id="PS50238">
    <property type="entry name" value="RHOGAP"/>
    <property type="match status" value="1"/>
</dbReference>
<dbReference type="EMBL" id="ADBJ01000002">
    <property type="protein sequence ID" value="EFA86667.1"/>
    <property type="molecule type" value="Genomic_DNA"/>
</dbReference>
<dbReference type="CDD" id="cd00159">
    <property type="entry name" value="RhoGAP"/>
    <property type="match status" value="1"/>
</dbReference>
<dbReference type="GO" id="GO:0005096">
    <property type="term" value="F:GTPase activator activity"/>
    <property type="evidence" value="ECO:0007669"/>
    <property type="project" value="UniProtKB-KW"/>
</dbReference>
<feature type="domain" description="Rho-GAP" evidence="6">
    <location>
        <begin position="166"/>
        <end position="352"/>
    </location>
</feature>
<dbReference type="GO" id="GO:0005737">
    <property type="term" value="C:cytoplasm"/>
    <property type="evidence" value="ECO:0007669"/>
    <property type="project" value="UniProtKB-SubCell"/>
</dbReference>
<dbReference type="OMA" id="ACIFKSY"/>
<dbReference type="PANTHER" id="PTHR23176:SF122">
    <property type="entry name" value="RHO GTPASE-ACTIVATING PROTEIN GACC-RELATED"/>
    <property type="match status" value="1"/>
</dbReference>
<keyword evidence="3" id="KW-0963">Cytoplasm</keyword>
<evidence type="ECO:0000256" key="5">
    <source>
        <dbReference type="SAM" id="MobiDB-lite"/>
    </source>
</evidence>
<name>D3AWJ4_HETP5</name>
<dbReference type="Proteomes" id="UP000001396">
    <property type="component" value="Unassembled WGS sequence"/>
</dbReference>
<accession>D3AWJ4</accession>
<comment type="caution">
    <text evidence="7">The sequence shown here is derived from an EMBL/GenBank/DDBJ whole genome shotgun (WGS) entry which is preliminary data.</text>
</comment>
<dbReference type="Gene3D" id="1.10.555.10">
    <property type="entry name" value="Rho GTPase activation protein"/>
    <property type="match status" value="1"/>
</dbReference>
<dbReference type="GeneID" id="31356002"/>
<evidence type="ECO:0000256" key="2">
    <source>
        <dbReference type="ARBA" id="ARBA00022468"/>
    </source>
</evidence>
<dbReference type="PANTHER" id="PTHR23176">
    <property type="entry name" value="RHO/RAC/CDC GTPASE-ACTIVATING PROTEIN"/>
    <property type="match status" value="1"/>
</dbReference>
<dbReference type="GO" id="GO:0007165">
    <property type="term" value="P:signal transduction"/>
    <property type="evidence" value="ECO:0007669"/>
    <property type="project" value="InterPro"/>
</dbReference>
<dbReference type="InterPro" id="IPR050729">
    <property type="entry name" value="Rho-GAP"/>
</dbReference>
<dbReference type="RefSeq" id="XP_020438771.1">
    <property type="nucleotide sequence ID" value="XM_020571497.1"/>
</dbReference>
<dbReference type="SUPFAM" id="SSF48350">
    <property type="entry name" value="GTPase activation domain, GAP"/>
    <property type="match status" value="1"/>
</dbReference>
<gene>
    <name evidence="7" type="primary">gacC</name>
    <name evidence="7" type="ORF">PPL_00469</name>
</gene>
<evidence type="ECO:0000256" key="3">
    <source>
        <dbReference type="ARBA" id="ARBA00022490"/>
    </source>
</evidence>
<comment type="function">
    <text evidence="4">Rho GTPase-activating protein involved in the signal transduction pathway.</text>
</comment>
<keyword evidence="8" id="KW-1185">Reference proteome</keyword>
<evidence type="ECO:0000313" key="7">
    <source>
        <dbReference type="EMBL" id="EFA86667.1"/>
    </source>
</evidence>
<keyword evidence="2" id="KW-0343">GTPase activation</keyword>
<dbReference type="SMART" id="SM00324">
    <property type="entry name" value="RhoGAP"/>
    <property type="match status" value="1"/>
</dbReference>